<dbReference type="FunFam" id="3.30.70.380:FF:000001">
    <property type="entry name" value="Phenylalanine--tRNA ligase beta subunit"/>
    <property type="match status" value="1"/>
</dbReference>
<keyword evidence="13 15" id="KW-0030">Aminoacyl-tRNA synthetase</keyword>
<feature type="domain" description="FDX-ACB" evidence="18">
    <location>
        <begin position="704"/>
        <end position="797"/>
    </location>
</feature>
<dbReference type="Pfam" id="PF01588">
    <property type="entry name" value="tRNA_bind"/>
    <property type="match status" value="1"/>
</dbReference>
<evidence type="ECO:0000313" key="21">
    <source>
        <dbReference type="Proteomes" id="UP000265431"/>
    </source>
</evidence>
<evidence type="ECO:0000259" key="18">
    <source>
        <dbReference type="PROSITE" id="PS51447"/>
    </source>
</evidence>
<keyword evidence="8 15" id="KW-0547">Nucleotide-binding</keyword>
<keyword evidence="12 15" id="KW-0648">Protein biosynthesis</keyword>
<evidence type="ECO:0000256" key="14">
    <source>
        <dbReference type="ARBA" id="ARBA00049255"/>
    </source>
</evidence>
<evidence type="ECO:0000256" key="7">
    <source>
        <dbReference type="ARBA" id="ARBA00022723"/>
    </source>
</evidence>
<dbReference type="GO" id="GO:0000049">
    <property type="term" value="F:tRNA binding"/>
    <property type="evidence" value="ECO:0007669"/>
    <property type="project" value="UniProtKB-UniRule"/>
</dbReference>
<dbReference type="GO" id="GO:0000287">
    <property type="term" value="F:magnesium ion binding"/>
    <property type="evidence" value="ECO:0007669"/>
    <property type="project" value="UniProtKB-UniRule"/>
</dbReference>
<dbReference type="SMART" id="SM00874">
    <property type="entry name" value="B5"/>
    <property type="match status" value="1"/>
</dbReference>
<dbReference type="Pfam" id="PF03484">
    <property type="entry name" value="B5"/>
    <property type="match status" value="1"/>
</dbReference>
<dbReference type="InterPro" id="IPR036690">
    <property type="entry name" value="Fdx_antiC-bd_sf"/>
</dbReference>
<dbReference type="GO" id="GO:0005524">
    <property type="term" value="F:ATP binding"/>
    <property type="evidence" value="ECO:0007669"/>
    <property type="project" value="UniProtKB-UniRule"/>
</dbReference>
<dbReference type="Gene3D" id="3.30.70.380">
    <property type="entry name" value="Ferrodoxin-fold anticodon-binding domain"/>
    <property type="match status" value="1"/>
</dbReference>
<dbReference type="InterPro" id="IPR020825">
    <property type="entry name" value="Phe-tRNA_synthase-like_B3/B4"/>
</dbReference>
<dbReference type="InterPro" id="IPR045060">
    <property type="entry name" value="Phe-tRNA-ligase_IIc_bsu"/>
</dbReference>
<dbReference type="InterPro" id="IPR002547">
    <property type="entry name" value="tRNA-bd_dom"/>
</dbReference>
<dbReference type="SMART" id="SM00896">
    <property type="entry name" value="FDX-ACB"/>
    <property type="match status" value="1"/>
</dbReference>
<comment type="similarity">
    <text evidence="2 15">Belongs to the phenylalanyl-tRNA synthetase beta subunit family. Type 1 subfamily.</text>
</comment>
<dbReference type="OrthoDB" id="9805455at2"/>
<comment type="catalytic activity">
    <reaction evidence="14 15">
        <text>tRNA(Phe) + L-phenylalanine + ATP = L-phenylalanyl-tRNA(Phe) + AMP + diphosphate + H(+)</text>
        <dbReference type="Rhea" id="RHEA:19413"/>
        <dbReference type="Rhea" id="RHEA-COMP:9668"/>
        <dbReference type="Rhea" id="RHEA-COMP:9699"/>
        <dbReference type="ChEBI" id="CHEBI:15378"/>
        <dbReference type="ChEBI" id="CHEBI:30616"/>
        <dbReference type="ChEBI" id="CHEBI:33019"/>
        <dbReference type="ChEBI" id="CHEBI:58095"/>
        <dbReference type="ChEBI" id="CHEBI:78442"/>
        <dbReference type="ChEBI" id="CHEBI:78531"/>
        <dbReference type="ChEBI" id="CHEBI:456215"/>
        <dbReference type="EC" id="6.1.1.20"/>
    </reaction>
</comment>
<dbReference type="InterPro" id="IPR041616">
    <property type="entry name" value="PheRS_beta_core"/>
</dbReference>
<dbReference type="InterPro" id="IPR009061">
    <property type="entry name" value="DNA-bd_dom_put_sf"/>
</dbReference>
<dbReference type="SUPFAM" id="SSF50249">
    <property type="entry name" value="Nucleic acid-binding proteins"/>
    <property type="match status" value="1"/>
</dbReference>
<dbReference type="InterPro" id="IPR012340">
    <property type="entry name" value="NA-bd_OB-fold"/>
</dbReference>
<evidence type="ECO:0000256" key="16">
    <source>
        <dbReference type="PROSITE-ProRule" id="PRU00209"/>
    </source>
</evidence>
<keyword evidence="11 16" id="KW-0694">RNA-binding</keyword>
<comment type="caution">
    <text evidence="20">The sequence shown here is derived from an EMBL/GenBank/DDBJ whole genome shotgun (WGS) entry which is preliminary data.</text>
</comment>
<dbReference type="CDD" id="cd02796">
    <property type="entry name" value="tRNA_bind_bactPheRS"/>
    <property type="match status" value="1"/>
</dbReference>
<dbReference type="SUPFAM" id="SSF46955">
    <property type="entry name" value="Putative DNA-binding domain"/>
    <property type="match status" value="1"/>
</dbReference>
<keyword evidence="21" id="KW-1185">Reference proteome</keyword>
<dbReference type="InterPro" id="IPR045864">
    <property type="entry name" value="aa-tRNA-synth_II/BPL/LPL"/>
</dbReference>
<dbReference type="GO" id="GO:0009328">
    <property type="term" value="C:phenylalanine-tRNA ligase complex"/>
    <property type="evidence" value="ECO:0007669"/>
    <property type="project" value="TreeGrafter"/>
</dbReference>
<comment type="subcellular location">
    <subcellularLocation>
        <location evidence="1 15">Cytoplasm</location>
    </subcellularLocation>
</comment>
<dbReference type="Pfam" id="PF03483">
    <property type="entry name" value="B3_4"/>
    <property type="match status" value="1"/>
</dbReference>
<feature type="binding site" evidence="15">
    <location>
        <position position="459"/>
    </location>
    <ligand>
        <name>Mg(2+)</name>
        <dbReference type="ChEBI" id="CHEBI:18420"/>
        <note>shared with alpha subunit</note>
    </ligand>
</feature>
<comment type="subunit">
    <text evidence="3 15">Tetramer of two alpha and two beta subunits.</text>
</comment>
<proteinExistence type="inferred from homology"/>
<evidence type="ECO:0000256" key="11">
    <source>
        <dbReference type="ARBA" id="ARBA00022884"/>
    </source>
</evidence>
<evidence type="ECO:0000256" key="1">
    <source>
        <dbReference type="ARBA" id="ARBA00004496"/>
    </source>
</evidence>
<dbReference type="PANTHER" id="PTHR10947:SF0">
    <property type="entry name" value="PHENYLALANINE--TRNA LIGASE BETA SUBUNIT"/>
    <property type="match status" value="1"/>
</dbReference>
<dbReference type="PROSITE" id="PS51447">
    <property type="entry name" value="FDX_ACB"/>
    <property type="match status" value="1"/>
</dbReference>
<keyword evidence="10 15" id="KW-0460">Magnesium</keyword>
<gene>
    <name evidence="15" type="primary">pheT</name>
    <name evidence="20" type="ORF">D1224_05265</name>
</gene>
<evidence type="ECO:0000256" key="8">
    <source>
        <dbReference type="ARBA" id="ARBA00022741"/>
    </source>
</evidence>
<dbReference type="Gene3D" id="3.30.930.10">
    <property type="entry name" value="Bira Bifunctional Protein, Domain 2"/>
    <property type="match status" value="1"/>
</dbReference>
<feature type="binding site" evidence="15">
    <location>
        <position position="463"/>
    </location>
    <ligand>
        <name>Mg(2+)</name>
        <dbReference type="ChEBI" id="CHEBI:18420"/>
        <note>shared with alpha subunit</note>
    </ligand>
</feature>
<evidence type="ECO:0000256" key="2">
    <source>
        <dbReference type="ARBA" id="ARBA00008653"/>
    </source>
</evidence>
<dbReference type="Proteomes" id="UP000265431">
    <property type="component" value="Unassembled WGS sequence"/>
</dbReference>
<dbReference type="PROSITE" id="PS51483">
    <property type="entry name" value="B5"/>
    <property type="match status" value="1"/>
</dbReference>
<dbReference type="EC" id="6.1.1.20" evidence="15"/>
<keyword evidence="4 15" id="KW-0963">Cytoplasm</keyword>
<keyword evidence="5 16" id="KW-0820">tRNA-binding</keyword>
<evidence type="ECO:0000256" key="3">
    <source>
        <dbReference type="ARBA" id="ARBA00011209"/>
    </source>
</evidence>
<evidence type="ECO:0000259" key="19">
    <source>
        <dbReference type="PROSITE" id="PS51483"/>
    </source>
</evidence>
<dbReference type="FunFam" id="3.30.56.10:FF:000002">
    <property type="entry name" value="Phenylalanine--tRNA ligase beta subunit"/>
    <property type="match status" value="1"/>
</dbReference>
<evidence type="ECO:0000256" key="10">
    <source>
        <dbReference type="ARBA" id="ARBA00022842"/>
    </source>
</evidence>
<protein>
    <recommendedName>
        <fullName evidence="15">Phenylalanine--tRNA ligase beta subunit</fullName>
        <ecNumber evidence="15">6.1.1.20</ecNumber>
    </recommendedName>
    <alternativeName>
        <fullName evidence="15">Phenylalanyl-tRNA synthetase beta subunit</fullName>
        <shortName evidence="15">PheRS</shortName>
    </alternativeName>
</protein>
<dbReference type="HAMAP" id="MF_00283">
    <property type="entry name" value="Phe_tRNA_synth_beta1"/>
    <property type="match status" value="1"/>
</dbReference>
<keyword evidence="6 15" id="KW-0436">Ligase</keyword>
<name>A0A399R1N5_9PROT</name>
<dbReference type="SUPFAM" id="SSF56037">
    <property type="entry name" value="PheT/TilS domain"/>
    <property type="match status" value="1"/>
</dbReference>
<evidence type="ECO:0000256" key="9">
    <source>
        <dbReference type="ARBA" id="ARBA00022840"/>
    </source>
</evidence>
<evidence type="ECO:0000256" key="6">
    <source>
        <dbReference type="ARBA" id="ARBA00022598"/>
    </source>
</evidence>
<dbReference type="InterPro" id="IPR005147">
    <property type="entry name" value="tRNA_synthase_B5-dom"/>
</dbReference>
<dbReference type="GO" id="GO:0006432">
    <property type="term" value="P:phenylalanyl-tRNA aminoacylation"/>
    <property type="evidence" value="ECO:0007669"/>
    <property type="project" value="UniProtKB-UniRule"/>
</dbReference>
<evidence type="ECO:0000256" key="4">
    <source>
        <dbReference type="ARBA" id="ARBA00022490"/>
    </source>
</evidence>
<dbReference type="RefSeq" id="WP_119378862.1">
    <property type="nucleotide sequence ID" value="NZ_QWGB01000005.1"/>
</dbReference>
<comment type="cofactor">
    <cofactor evidence="15">
        <name>Mg(2+)</name>
        <dbReference type="ChEBI" id="CHEBI:18420"/>
    </cofactor>
    <text evidence="15">Binds 2 magnesium ions per tetramer.</text>
</comment>
<dbReference type="InterPro" id="IPR005146">
    <property type="entry name" value="B3/B4_tRNA-bd"/>
</dbReference>
<feature type="binding site" evidence="15">
    <location>
        <position position="453"/>
    </location>
    <ligand>
        <name>Mg(2+)</name>
        <dbReference type="ChEBI" id="CHEBI:18420"/>
        <note>shared with alpha subunit</note>
    </ligand>
</feature>
<feature type="domain" description="TRNA-binding" evidence="17">
    <location>
        <begin position="39"/>
        <end position="150"/>
    </location>
</feature>
<evidence type="ECO:0000259" key="17">
    <source>
        <dbReference type="PROSITE" id="PS50886"/>
    </source>
</evidence>
<dbReference type="Pfam" id="PF03147">
    <property type="entry name" value="FDX-ACB"/>
    <property type="match status" value="1"/>
</dbReference>
<dbReference type="EMBL" id="QWGB01000005">
    <property type="protein sequence ID" value="RIJ23672.1"/>
    <property type="molecule type" value="Genomic_DNA"/>
</dbReference>
<dbReference type="InterPro" id="IPR033714">
    <property type="entry name" value="tRNA_bind_bactPheRS"/>
</dbReference>
<dbReference type="Gene3D" id="2.40.50.140">
    <property type="entry name" value="Nucleic acid-binding proteins"/>
    <property type="match status" value="1"/>
</dbReference>
<dbReference type="Gene3D" id="3.30.56.10">
    <property type="match status" value="2"/>
</dbReference>
<dbReference type="PROSITE" id="PS50886">
    <property type="entry name" value="TRBD"/>
    <property type="match status" value="1"/>
</dbReference>
<dbReference type="Pfam" id="PF17759">
    <property type="entry name" value="tRNA_synthFbeta"/>
    <property type="match status" value="1"/>
</dbReference>
<evidence type="ECO:0000256" key="5">
    <source>
        <dbReference type="ARBA" id="ARBA00022555"/>
    </source>
</evidence>
<dbReference type="NCBIfam" id="TIGR00472">
    <property type="entry name" value="pheT_bact"/>
    <property type="match status" value="1"/>
</dbReference>
<evidence type="ECO:0000313" key="20">
    <source>
        <dbReference type="EMBL" id="RIJ23672.1"/>
    </source>
</evidence>
<dbReference type="PANTHER" id="PTHR10947">
    <property type="entry name" value="PHENYLALANYL-TRNA SYNTHETASE BETA CHAIN AND LEUCINE-RICH REPEAT-CONTAINING PROTEIN 47"/>
    <property type="match status" value="1"/>
</dbReference>
<dbReference type="InterPro" id="IPR005121">
    <property type="entry name" value="Fdx_antiC-bd"/>
</dbReference>
<dbReference type="CDD" id="cd00769">
    <property type="entry name" value="PheRS_beta_core"/>
    <property type="match status" value="1"/>
</dbReference>
<feature type="binding site" evidence="15">
    <location>
        <position position="462"/>
    </location>
    <ligand>
        <name>Mg(2+)</name>
        <dbReference type="ChEBI" id="CHEBI:18420"/>
        <note>shared with alpha subunit</note>
    </ligand>
</feature>
<organism evidence="20 21">
    <name type="scientific">Henriciella barbarensis</name>
    <dbReference type="NCBI Taxonomy" id="86342"/>
    <lineage>
        <taxon>Bacteria</taxon>
        <taxon>Pseudomonadati</taxon>
        <taxon>Pseudomonadota</taxon>
        <taxon>Alphaproteobacteria</taxon>
        <taxon>Hyphomonadales</taxon>
        <taxon>Hyphomonadaceae</taxon>
        <taxon>Henriciella</taxon>
    </lineage>
</organism>
<evidence type="ECO:0000256" key="12">
    <source>
        <dbReference type="ARBA" id="ARBA00022917"/>
    </source>
</evidence>
<dbReference type="InterPro" id="IPR004532">
    <property type="entry name" value="Phe-tRNA-ligase_IIc_bsu_bact"/>
</dbReference>
<reference evidence="20 21" key="1">
    <citation type="submission" date="2018-08" db="EMBL/GenBank/DDBJ databases">
        <title>Henriciella mobilis sp. nov., isolated from seawater.</title>
        <authorList>
            <person name="Cheng H."/>
            <person name="Wu Y.-H."/>
            <person name="Xu X.-W."/>
            <person name="Guo L.-L."/>
        </authorList>
    </citation>
    <scope>NUCLEOTIDE SEQUENCE [LARGE SCALE GENOMIC DNA]</scope>
    <source>
        <strain evidence="20 21">CCUG66934</strain>
    </source>
</reference>
<dbReference type="GO" id="GO:0004826">
    <property type="term" value="F:phenylalanine-tRNA ligase activity"/>
    <property type="evidence" value="ECO:0007669"/>
    <property type="project" value="UniProtKB-UniRule"/>
</dbReference>
<sequence>MKFTLSWLQDYLATKAPLEDILATMLKAGLEVEHVEDPAEKLAEFTVAHVTAAEPHPDADRLRVCTVETKDGTKQIVCGAPNARAGMTAIYAPLGTYIPGLDFALDKKPRKIRGIESHGMLCSTKEIEAGEDHDGIADLKGDWKVGTPAAEALGLTDKIIDFEVTPNRPDWLGVQGIARDLAAAGAGRFLENPIKKVEGSFDCPVDIQLEAPQACPVFAGALVRGVTNGPSPEWMQQRLKALGITPRSLLVDITNYISFDRARPLHAYDAAKLKGAVVARLGREGEKLEAIDGKTYEIGTEMCVIADDSGPIGLGGVMGGQSTAVSAETTDVFIESAWFDPLRTARTGRDTGIISDARYRFERGVDPQSCVDGLNFALMLIKEYGGGEVSVSRVAGQPPAPHAKVLFDKRDVARLTGLEIKSADLKKMLKDLGFGLEDTGEAWYLSVPSWRFDIEQSADIVEEVARLNGYDKLPTQSLPLPEGGRKALITPTQARIRAARRVMAARGFLETVTWSFMPKAHAKLFGGGSDALTLSNPVASELNQMRPSILANLAVAAQRGADRGERELRLFEAGPVYLGDGPKDQRNVVAALVRPVTARHWSGAQAPYDAVAAKADLFALLAELAQPPERFQIEAPRQDHWHPGQSACLKLGPKVTIAHFGALHPRVLKALDVDGPVYGFELNLNALPMMKAKATKTRPVLKRADLTPIRRDFAFVVDESVPAGDIVRQARAGDKKLITGVDVFDVYQGKGIDPGKKSVAIEVTIQPEGETLKDKEIDKIAEAVIANVAKATGGVLRG</sequence>
<dbReference type="SUPFAM" id="SSF55681">
    <property type="entry name" value="Class II aaRS and biotin synthetases"/>
    <property type="match status" value="1"/>
</dbReference>
<evidence type="ECO:0000256" key="15">
    <source>
        <dbReference type="HAMAP-Rule" id="MF_00283"/>
    </source>
</evidence>
<keyword evidence="9 15" id="KW-0067">ATP-binding</keyword>
<dbReference type="AlphaFoldDB" id="A0A399R1N5"/>
<evidence type="ECO:0000256" key="13">
    <source>
        <dbReference type="ARBA" id="ARBA00023146"/>
    </source>
</evidence>
<dbReference type="Gene3D" id="3.50.40.10">
    <property type="entry name" value="Phenylalanyl-trna Synthetase, Chain B, domain 3"/>
    <property type="match status" value="1"/>
</dbReference>
<feature type="domain" description="B5" evidence="19">
    <location>
        <begin position="400"/>
        <end position="475"/>
    </location>
</feature>
<accession>A0A399R1N5</accession>
<dbReference type="SUPFAM" id="SSF54991">
    <property type="entry name" value="Anticodon-binding domain of PheRS"/>
    <property type="match status" value="1"/>
</dbReference>
<keyword evidence="7 15" id="KW-0479">Metal-binding</keyword>
<dbReference type="SMART" id="SM00873">
    <property type="entry name" value="B3_4"/>
    <property type="match status" value="1"/>
</dbReference>